<dbReference type="OrthoDB" id="2427314at2"/>
<dbReference type="HOGENOM" id="CLU_138368_0_0_9"/>
<dbReference type="Proteomes" id="UP000027142">
    <property type="component" value="Chromosome"/>
</dbReference>
<dbReference type="KEGG" id="ble:BleG1_0711"/>
<dbReference type="PATRIC" id="fig|1246626.3.peg.709"/>
<reference evidence="4 5" key="1">
    <citation type="journal article" date="2014" name="Gene">
        <title>A comparative genomic analysis of the alkalitolerant soil bacterium Bacillus lehensis G1.</title>
        <authorList>
            <person name="Noor Y.M."/>
            <person name="Samsulrizal N.H."/>
            <person name="Jema'on N.A."/>
            <person name="Low K.O."/>
            <person name="Ramli A.N."/>
            <person name="Alias N.I."/>
            <person name="Damis S.I."/>
            <person name="Fuzi S.F."/>
            <person name="Isa M.N."/>
            <person name="Murad A.M."/>
            <person name="Raih M.F."/>
            <person name="Bakar F.D."/>
            <person name="Najimudin N."/>
            <person name="Mahadi N.M."/>
            <person name="Illias R.M."/>
        </authorList>
    </citation>
    <scope>NUCLEOTIDE SEQUENCE [LARGE SCALE GENOMIC DNA]</scope>
    <source>
        <strain evidence="4 5">G1</strain>
    </source>
</reference>
<evidence type="ECO:0008006" key="6">
    <source>
        <dbReference type="Google" id="ProtNLM"/>
    </source>
</evidence>
<dbReference type="Pfam" id="PF05163">
    <property type="entry name" value="DinB"/>
    <property type="match status" value="1"/>
</dbReference>
<evidence type="ECO:0000313" key="4">
    <source>
        <dbReference type="EMBL" id="AIC93319.1"/>
    </source>
</evidence>
<protein>
    <recommendedName>
        <fullName evidence="6">DinB family protein</fullName>
    </recommendedName>
</protein>
<comment type="similarity">
    <text evidence="1">Belongs to the DinB family.</text>
</comment>
<dbReference type="AlphaFoldDB" id="A0A060LZS4"/>
<dbReference type="GO" id="GO:0046872">
    <property type="term" value="F:metal ion binding"/>
    <property type="evidence" value="ECO:0007669"/>
    <property type="project" value="UniProtKB-KW"/>
</dbReference>
<dbReference type="SUPFAM" id="SSF109854">
    <property type="entry name" value="DinB/YfiT-like putative metalloenzymes"/>
    <property type="match status" value="1"/>
</dbReference>
<feature type="binding site" evidence="3">
    <location>
        <position position="51"/>
    </location>
    <ligand>
        <name>a divalent metal cation</name>
        <dbReference type="ChEBI" id="CHEBI:60240"/>
    </ligand>
</feature>
<gene>
    <name evidence="4" type="ORF">BleG1_0711</name>
</gene>
<feature type="binding site" evidence="3">
    <location>
        <position position="136"/>
    </location>
    <ligand>
        <name>a divalent metal cation</name>
        <dbReference type="ChEBI" id="CHEBI:60240"/>
    </ligand>
</feature>
<dbReference type="RefSeq" id="WP_038477240.1">
    <property type="nucleotide sequence ID" value="NZ_CP003923.1"/>
</dbReference>
<dbReference type="InterPro" id="IPR034660">
    <property type="entry name" value="DinB/YfiT-like"/>
</dbReference>
<keyword evidence="2 3" id="KW-0479">Metal-binding</keyword>
<feature type="binding site" evidence="3">
    <location>
        <position position="140"/>
    </location>
    <ligand>
        <name>a divalent metal cation</name>
        <dbReference type="ChEBI" id="CHEBI:60240"/>
    </ligand>
</feature>
<accession>A0A060LZS4</accession>
<evidence type="ECO:0000256" key="3">
    <source>
        <dbReference type="PIRSR" id="PIRSR607837-1"/>
    </source>
</evidence>
<evidence type="ECO:0000256" key="1">
    <source>
        <dbReference type="ARBA" id="ARBA00008635"/>
    </source>
</evidence>
<name>A0A060LZS4_9BACI</name>
<evidence type="ECO:0000313" key="5">
    <source>
        <dbReference type="Proteomes" id="UP000027142"/>
    </source>
</evidence>
<organism evidence="4 5">
    <name type="scientific">Shouchella lehensis G1</name>
    <dbReference type="NCBI Taxonomy" id="1246626"/>
    <lineage>
        <taxon>Bacteria</taxon>
        <taxon>Bacillati</taxon>
        <taxon>Bacillota</taxon>
        <taxon>Bacilli</taxon>
        <taxon>Bacillales</taxon>
        <taxon>Bacillaceae</taxon>
        <taxon>Shouchella</taxon>
    </lineage>
</organism>
<dbReference type="EMBL" id="CP003923">
    <property type="protein sequence ID" value="AIC93319.1"/>
    <property type="molecule type" value="Genomic_DNA"/>
</dbReference>
<dbReference type="InterPro" id="IPR007837">
    <property type="entry name" value="DinB"/>
</dbReference>
<proteinExistence type="inferred from homology"/>
<dbReference type="eggNOG" id="COG2318">
    <property type="taxonomic scope" value="Bacteria"/>
</dbReference>
<dbReference type="Gene3D" id="1.20.120.450">
    <property type="entry name" value="dinb family like domain"/>
    <property type="match status" value="1"/>
</dbReference>
<keyword evidence="5" id="KW-1185">Reference proteome</keyword>
<evidence type="ECO:0000256" key="2">
    <source>
        <dbReference type="ARBA" id="ARBA00022723"/>
    </source>
</evidence>
<sequence length="162" mass="19388">MNAVSQMKETAFHELEVGIRSIEGLIHKVREEDYSYRPTEQMRTLEELMRHLIAIPEVDLCIMQEQTQEQIQQIEQKYDSLPTRQAMIDEMYKGLEAYKTYVFQLKDEDFLTKTTTAFYLEKGTTQIQWLMEVVTHVFHHRGQLFTYLKQKGYEVTMFDLYV</sequence>